<dbReference type="Proteomes" id="UP000053611">
    <property type="component" value="Unassembled WGS sequence"/>
</dbReference>
<reference evidence="1 2" key="1">
    <citation type="submission" date="2015-03" db="EMBL/GenBank/DDBJ databases">
        <title>Genomics and transcriptomics of the oil-accumulating basidiomycete yeast T. oleaginosus allow insights into substrate utilization and the diverse evolutionary trajectories of mating systems in fungi.</title>
        <authorList>
            <consortium name="DOE Joint Genome Institute"/>
            <person name="Kourist R."/>
            <person name="Kracht O."/>
            <person name="Bracharz F."/>
            <person name="Lipzen A."/>
            <person name="Nolan M."/>
            <person name="Ohm R."/>
            <person name="Grigoriev I."/>
            <person name="Sun S."/>
            <person name="Heitman J."/>
            <person name="Bruck T."/>
            <person name="Nowrousian M."/>
        </authorList>
    </citation>
    <scope>NUCLEOTIDE SEQUENCE [LARGE SCALE GENOMIC DNA]</scope>
    <source>
        <strain evidence="1 2">IBC0246</strain>
    </source>
</reference>
<dbReference type="RefSeq" id="XP_018278363.1">
    <property type="nucleotide sequence ID" value="XM_018419287.1"/>
</dbReference>
<keyword evidence="2" id="KW-1185">Reference proteome</keyword>
<proteinExistence type="predicted"/>
<dbReference type="GeneID" id="28979890"/>
<organism evidence="1 2">
    <name type="scientific">Cutaneotrichosporon oleaginosum</name>
    <dbReference type="NCBI Taxonomy" id="879819"/>
    <lineage>
        <taxon>Eukaryota</taxon>
        <taxon>Fungi</taxon>
        <taxon>Dikarya</taxon>
        <taxon>Basidiomycota</taxon>
        <taxon>Agaricomycotina</taxon>
        <taxon>Tremellomycetes</taxon>
        <taxon>Trichosporonales</taxon>
        <taxon>Trichosporonaceae</taxon>
        <taxon>Cutaneotrichosporon</taxon>
    </lineage>
</organism>
<protein>
    <submittedName>
        <fullName evidence="1">Uncharacterized protein</fullName>
    </submittedName>
</protein>
<gene>
    <name evidence="1" type="ORF">CC85DRAFT_105714</name>
</gene>
<name>A0A0J0XLA9_9TREE</name>
<evidence type="ECO:0000313" key="1">
    <source>
        <dbReference type="EMBL" id="KLT41872.1"/>
    </source>
</evidence>
<accession>A0A0J0XLA9</accession>
<dbReference type="EMBL" id="KQ087212">
    <property type="protein sequence ID" value="KLT41872.1"/>
    <property type="molecule type" value="Genomic_DNA"/>
</dbReference>
<dbReference type="AlphaFoldDB" id="A0A0J0XLA9"/>
<sequence>MVTHVSVHQITSAMNGGGRSRCLVVLFPLSCSRGASPASRRPCGSRPYRRELTPRSPGYKLHVGRCDPRLHSSCAAVPILLP</sequence>
<evidence type="ECO:0000313" key="2">
    <source>
        <dbReference type="Proteomes" id="UP000053611"/>
    </source>
</evidence>